<dbReference type="EMBL" id="JARQZJ010000091">
    <property type="protein sequence ID" value="KAK9883081.1"/>
    <property type="molecule type" value="Genomic_DNA"/>
</dbReference>
<evidence type="ECO:0000259" key="3">
    <source>
        <dbReference type="Pfam" id="PF12928"/>
    </source>
</evidence>
<name>A0AAW1UTD1_9CUCU</name>
<dbReference type="InterPro" id="IPR024337">
    <property type="entry name" value="tRNA_splic_suSen54"/>
</dbReference>
<dbReference type="Proteomes" id="UP001431783">
    <property type="component" value="Unassembled WGS sequence"/>
</dbReference>
<comment type="caution">
    <text evidence="4">The sequence shown here is derived from an EMBL/GenBank/DDBJ whole genome shotgun (WGS) entry which is preliminary data.</text>
</comment>
<keyword evidence="5" id="KW-1185">Reference proteome</keyword>
<gene>
    <name evidence="4" type="ORF">WA026_001283</name>
</gene>
<dbReference type="PANTHER" id="PTHR21027:SF1">
    <property type="entry name" value="TRNA-SPLICING ENDONUCLEASE SUBUNIT SEN54"/>
    <property type="match status" value="1"/>
</dbReference>
<evidence type="ECO:0000313" key="4">
    <source>
        <dbReference type="EMBL" id="KAK9883081.1"/>
    </source>
</evidence>
<proteinExistence type="inferred from homology"/>
<keyword evidence="2" id="KW-0819">tRNA processing</keyword>
<dbReference type="InterPro" id="IPR024336">
    <property type="entry name" value="tRNA_splic_suSen54_N"/>
</dbReference>
<dbReference type="AlphaFoldDB" id="A0AAW1UTD1"/>
<dbReference type="GO" id="GO:0000214">
    <property type="term" value="C:tRNA-intron endonuclease complex"/>
    <property type="evidence" value="ECO:0007669"/>
    <property type="project" value="TreeGrafter"/>
</dbReference>
<accession>A0AAW1UTD1</accession>
<reference evidence="4 5" key="1">
    <citation type="submission" date="2023-03" db="EMBL/GenBank/DDBJ databases">
        <title>Genome insight into feeding habits of ladybird beetles.</title>
        <authorList>
            <person name="Li H.-S."/>
            <person name="Huang Y.-H."/>
            <person name="Pang H."/>
        </authorList>
    </citation>
    <scope>NUCLEOTIDE SEQUENCE [LARGE SCALE GENOMIC DNA]</scope>
    <source>
        <strain evidence="4">SYSU_2023b</strain>
        <tissue evidence="4">Whole body</tissue>
    </source>
</reference>
<sequence>MDLKELSAKYIGYHNNPLIKVDLPTSKLFLEDPREHKDNVEKFQNILGDSLKYVRVDRRCARSKGIWIDDRNLCKITKLVGPLLKNFGFQDKRGIFLLPEEALFLLEQNRLDITLNNSTISIYEAYNLLLNKTTLKTYRVYKKLVGQGFKLLNKEGIKKFYATCVATDEKHTTRAEKRFRTYSDEQIIPKVRKISVHNEIISHQSENVPSGESPSEINFNNIFMELRNNGPQLKIPMETSKSPNYFGFLPSSVAKHRHDFNLYIRDEINPKDIGNFEDVPNIIAICCDDNIAFYRFPNVDISLLT</sequence>
<evidence type="ECO:0000313" key="5">
    <source>
        <dbReference type="Proteomes" id="UP001431783"/>
    </source>
</evidence>
<evidence type="ECO:0000256" key="2">
    <source>
        <dbReference type="ARBA" id="ARBA00022694"/>
    </source>
</evidence>
<protein>
    <recommendedName>
        <fullName evidence="3">tRNA-splicing endonuclease subunit Sen54 N-terminal domain-containing protein</fullName>
    </recommendedName>
</protein>
<dbReference type="GO" id="GO:0000379">
    <property type="term" value="P:tRNA-type intron splice site recognition and cleavage"/>
    <property type="evidence" value="ECO:0007669"/>
    <property type="project" value="TreeGrafter"/>
</dbReference>
<comment type="similarity">
    <text evidence="1">Belongs to the SEN54 family.</text>
</comment>
<evidence type="ECO:0000256" key="1">
    <source>
        <dbReference type="ARBA" id="ARBA00005736"/>
    </source>
</evidence>
<organism evidence="4 5">
    <name type="scientific">Henosepilachna vigintioctopunctata</name>
    <dbReference type="NCBI Taxonomy" id="420089"/>
    <lineage>
        <taxon>Eukaryota</taxon>
        <taxon>Metazoa</taxon>
        <taxon>Ecdysozoa</taxon>
        <taxon>Arthropoda</taxon>
        <taxon>Hexapoda</taxon>
        <taxon>Insecta</taxon>
        <taxon>Pterygota</taxon>
        <taxon>Neoptera</taxon>
        <taxon>Endopterygota</taxon>
        <taxon>Coleoptera</taxon>
        <taxon>Polyphaga</taxon>
        <taxon>Cucujiformia</taxon>
        <taxon>Coccinelloidea</taxon>
        <taxon>Coccinellidae</taxon>
        <taxon>Epilachninae</taxon>
        <taxon>Epilachnini</taxon>
        <taxon>Henosepilachna</taxon>
    </lineage>
</organism>
<dbReference type="Pfam" id="PF12928">
    <property type="entry name" value="tRNA_int_end_N2"/>
    <property type="match status" value="1"/>
</dbReference>
<feature type="domain" description="tRNA-splicing endonuclease subunit Sen54 N-terminal" evidence="3">
    <location>
        <begin position="49"/>
        <end position="114"/>
    </location>
</feature>
<dbReference type="PANTHER" id="PTHR21027">
    <property type="entry name" value="TRNA-SPLICING ENDONUCLEASE SUBUNIT SEN54"/>
    <property type="match status" value="1"/>
</dbReference>